<keyword evidence="5" id="KW-0479">Metal-binding</keyword>
<dbReference type="InterPro" id="IPR037120">
    <property type="entry name" value="Haem_peroxidase_sf_animal"/>
</dbReference>
<keyword evidence="5" id="KW-0349">Heme</keyword>
<dbReference type="Pfam" id="PF03098">
    <property type="entry name" value="An_peroxidase"/>
    <property type="match status" value="1"/>
</dbReference>
<feature type="region of interest" description="Disordered" evidence="6">
    <location>
        <begin position="119"/>
        <end position="158"/>
    </location>
</feature>
<name>A0A6G1SKT9_9ACAR</name>
<dbReference type="FunFam" id="1.10.640.10:FF:000003">
    <property type="entry name" value="chorion peroxidase"/>
    <property type="match status" value="1"/>
</dbReference>
<evidence type="ECO:0000256" key="5">
    <source>
        <dbReference type="PIRSR" id="PIRSR619791-2"/>
    </source>
</evidence>
<dbReference type="InterPro" id="IPR010255">
    <property type="entry name" value="Haem_peroxidase_sf"/>
</dbReference>
<keyword evidence="4" id="KW-0732">Signal</keyword>
<dbReference type="AlphaFoldDB" id="A0A6G1SKT9"/>
<dbReference type="Gene3D" id="1.10.640.10">
    <property type="entry name" value="Haem peroxidase domain superfamily, animal type"/>
    <property type="match status" value="1"/>
</dbReference>
<keyword evidence="2" id="KW-0964">Secreted</keyword>
<dbReference type="GO" id="GO:0046872">
    <property type="term" value="F:metal ion binding"/>
    <property type="evidence" value="ECO:0007669"/>
    <property type="project" value="UniProtKB-KW"/>
</dbReference>
<dbReference type="GO" id="GO:0005576">
    <property type="term" value="C:extracellular region"/>
    <property type="evidence" value="ECO:0007669"/>
    <property type="project" value="UniProtKB-SubCell"/>
</dbReference>
<dbReference type="PANTHER" id="PTHR11475">
    <property type="entry name" value="OXIDASE/PEROXIDASE"/>
    <property type="match status" value="1"/>
</dbReference>
<dbReference type="GO" id="GO:0006979">
    <property type="term" value="P:response to oxidative stress"/>
    <property type="evidence" value="ECO:0007669"/>
    <property type="project" value="InterPro"/>
</dbReference>
<feature type="binding site" description="axial binding residue" evidence="5">
    <location>
        <position position="850"/>
    </location>
    <ligand>
        <name>heme b</name>
        <dbReference type="ChEBI" id="CHEBI:60344"/>
    </ligand>
    <ligandPart>
        <name>Fe</name>
        <dbReference type="ChEBI" id="CHEBI:18248"/>
    </ligandPart>
</feature>
<dbReference type="CDD" id="cd09823">
    <property type="entry name" value="peroxinectin_like"/>
    <property type="match status" value="1"/>
</dbReference>
<evidence type="ECO:0000256" key="3">
    <source>
        <dbReference type="ARBA" id="ARBA00022559"/>
    </source>
</evidence>
<sequence>MTPSGREILVVPPQASNNKRRRAPHQQASSSSIINRWWWANHNHYRSGPQAQANRNCSAQVASERLLLLPATIMPIGAPQLAARDQQLELVGTRVERDDSHEKIKKTATNLIKFLSGASANRHQQQDKQQQQLRHWQARNRATSQNERATTTTTTTTTITTKKHSPIILIMLTSCLILLSASLGELVQPADASMCQYHQAILDNLSNQKQNAADQAVAVAAGLQYGASDKQPNNNNRQQQQHQGLIVCPKSSQHNNLPQPFHANSKYQNANFERQQRAILKSLNESFTNHLQLNSAQLSTSPGHQLAAADHHRMGAAMLEAAASQTAPQVASDLIDDELLNEIISPLIVDEAYQRAKEMIVKRRRLETELIKQGFVTDMSKPTAVARHQRVTTTTTRGNELEKAQEVFDEMSRILSKNLTNTINMRMLNSQRLAHVSQLGNGRTVAPEPAIGMESEMDQLNKQPEAAGPQASSTTSELLEAAASEQLLERSDTNQLLSRIDLHLSEARHAVTRCEEDQMIVCDPSFPYRHADGRCNNLQKPTWGKSNTCFARLLPPDYSDGQGAPRISVTGHPLPNPRILSAIVHRDFNYPATYTHFVMQYGQFFAHDIAFTPSSRTKSGSMIQCCPIERDSHPQCFPILVPPDDPFYSNWEESCLNFVRTAICPRCRLGPREQMNQITSFIDGSQVYGSAANETAALWTKSGPAGRMHVSFDDTGRELLPHSADPSNDQCSDVEKGQFCYRAGDRRVNQHPALTAVHTIWLRQHNRIVNGLKMINPHWNGDRLYQEAKRISTSQMQMVTYNEWLSLIIGQEAMKFLKLNVLPTGYSKYDPTVDPSLLNEFSGAAFRFGHSMINNIFAEILPDGRPSGYRLNEFFFHPFGLKAGQHDMVMRGLISQASQNRDPFVSSDIKNHLYRPRDNPYGLDLPAFNIQRGRDHGIPGYTKLVEFCFDDAITNWKQLDQYMPVSQRIRFSKLYRSVHDLDLFSAGLAEYPLPGAALGPTFTCIVGIQMFNLKFGDRFWFEHGGQVGSFTPDQLQEIRKANLARLVCVNSDNINVIQKNVFRGESPANPSVPCNSLPDTDLRAWKEEPGMMSNNIGINKKK</sequence>
<proteinExistence type="predicted"/>
<reference evidence="7" key="1">
    <citation type="submission" date="2018-10" db="EMBL/GenBank/DDBJ databases">
        <title>Transcriptome assembly of Aceria tosichella (Wheat curl mite) Type 2.</title>
        <authorList>
            <person name="Scully E.D."/>
            <person name="Geib S.M."/>
            <person name="Palmer N.A."/>
            <person name="Gupta A.K."/>
            <person name="Sarath G."/>
            <person name="Tatineni S."/>
        </authorList>
    </citation>
    <scope>NUCLEOTIDE SEQUENCE</scope>
    <source>
        <strain evidence="7">LincolnNE</strain>
    </source>
</reference>
<evidence type="ECO:0000256" key="6">
    <source>
        <dbReference type="SAM" id="MobiDB-lite"/>
    </source>
</evidence>
<dbReference type="GO" id="GO:0020037">
    <property type="term" value="F:heme binding"/>
    <property type="evidence" value="ECO:0007669"/>
    <property type="project" value="InterPro"/>
</dbReference>
<keyword evidence="3 7" id="KW-0560">Oxidoreductase</keyword>
<keyword evidence="3 7" id="KW-0575">Peroxidase</keyword>
<protein>
    <submittedName>
        <fullName evidence="7">Peroxidase</fullName>
    </submittedName>
</protein>
<dbReference type="PRINTS" id="PR00457">
    <property type="entry name" value="ANPEROXIDASE"/>
</dbReference>
<keyword evidence="5" id="KW-0408">Iron</keyword>
<evidence type="ECO:0000256" key="1">
    <source>
        <dbReference type="ARBA" id="ARBA00004613"/>
    </source>
</evidence>
<gene>
    <name evidence="7" type="primary">Pxd_1</name>
    <name evidence="7" type="ORF">g.14370</name>
</gene>
<evidence type="ECO:0000313" key="7">
    <source>
        <dbReference type="EMBL" id="MDE51095.1"/>
    </source>
</evidence>
<evidence type="ECO:0000256" key="2">
    <source>
        <dbReference type="ARBA" id="ARBA00022525"/>
    </source>
</evidence>
<dbReference type="GO" id="GO:0004601">
    <property type="term" value="F:peroxidase activity"/>
    <property type="evidence" value="ECO:0007669"/>
    <property type="project" value="UniProtKB-KW"/>
</dbReference>
<dbReference type="SUPFAM" id="SSF48113">
    <property type="entry name" value="Heme-dependent peroxidases"/>
    <property type="match status" value="1"/>
</dbReference>
<dbReference type="PROSITE" id="PS50292">
    <property type="entry name" value="PEROXIDASE_3"/>
    <property type="match status" value="1"/>
</dbReference>
<feature type="region of interest" description="Disordered" evidence="6">
    <location>
        <begin position="1"/>
        <end position="29"/>
    </location>
</feature>
<dbReference type="InterPro" id="IPR019791">
    <property type="entry name" value="Haem_peroxidase_animal"/>
</dbReference>
<comment type="subcellular location">
    <subcellularLocation>
        <location evidence="1">Secreted</location>
    </subcellularLocation>
</comment>
<feature type="compositionally biased region" description="Polar residues" evidence="6">
    <location>
        <begin position="140"/>
        <end position="149"/>
    </location>
</feature>
<dbReference type="PANTHER" id="PTHR11475:SF143">
    <property type="entry name" value="PUTATIVE-RELATED"/>
    <property type="match status" value="1"/>
</dbReference>
<accession>A0A6G1SKT9</accession>
<evidence type="ECO:0000256" key="4">
    <source>
        <dbReference type="ARBA" id="ARBA00022729"/>
    </source>
</evidence>
<organism evidence="7">
    <name type="scientific">Aceria tosichella</name>
    <name type="common">wheat curl mite</name>
    <dbReference type="NCBI Taxonomy" id="561515"/>
    <lineage>
        <taxon>Eukaryota</taxon>
        <taxon>Metazoa</taxon>
        <taxon>Ecdysozoa</taxon>
        <taxon>Arthropoda</taxon>
        <taxon>Chelicerata</taxon>
        <taxon>Arachnida</taxon>
        <taxon>Acari</taxon>
        <taxon>Acariformes</taxon>
        <taxon>Trombidiformes</taxon>
        <taxon>Prostigmata</taxon>
        <taxon>Eupodina</taxon>
        <taxon>Eriophyoidea</taxon>
        <taxon>Eriophyidae</taxon>
        <taxon>Eriophyinae</taxon>
        <taxon>Aceriini</taxon>
        <taxon>Aceria</taxon>
    </lineage>
</organism>
<dbReference type="EMBL" id="GGYP01006324">
    <property type="protein sequence ID" value="MDE51095.1"/>
    <property type="molecule type" value="Transcribed_RNA"/>
</dbReference>